<proteinExistence type="inferred from homology"/>
<dbReference type="EMBL" id="MPUK01000004">
    <property type="protein sequence ID" value="ONH67762.1"/>
    <property type="molecule type" value="Genomic_DNA"/>
</dbReference>
<keyword evidence="4" id="KW-0689">Ribosomal protein</keyword>
<dbReference type="PANTHER" id="PTHR21338">
    <property type="entry name" value="MITOCHONDRIAL RIBOSOMAL PROTEIN L41"/>
    <property type="match status" value="1"/>
</dbReference>
<dbReference type="GO" id="GO:0003735">
    <property type="term" value="F:structural constituent of ribosome"/>
    <property type="evidence" value="ECO:0007669"/>
    <property type="project" value="InterPro"/>
</dbReference>
<evidence type="ECO:0000313" key="9">
    <source>
        <dbReference type="Proteomes" id="UP000189513"/>
    </source>
</evidence>
<gene>
    <name evidence="8" type="ORF">BON22_2498</name>
    <name evidence="7" type="ORF">CYFA0S_04e05512g</name>
</gene>
<sequence>MRPSNTLFFQQSPVSLLVRPWKKERDGTLFYGLAKSGSRRHALTTKQGNKNFYKGTRSSGIGRHTTKNKYIFNWDKVRTFVVPTNFNSDLKPFVSPNAPQIKNEFKGYPKGPLDPQLYYTKLREYIFYGTKETEAASLKDKYLERG</sequence>
<organism evidence="7">
    <name type="scientific">Cyberlindnera fabianii</name>
    <name type="common">Yeast</name>
    <name type="synonym">Hansenula fabianii</name>
    <dbReference type="NCBI Taxonomy" id="36022"/>
    <lineage>
        <taxon>Eukaryota</taxon>
        <taxon>Fungi</taxon>
        <taxon>Dikarya</taxon>
        <taxon>Ascomycota</taxon>
        <taxon>Saccharomycotina</taxon>
        <taxon>Saccharomycetes</taxon>
        <taxon>Phaffomycetales</taxon>
        <taxon>Phaffomycetaceae</taxon>
        <taxon>Cyberlindnera</taxon>
    </lineage>
</organism>
<dbReference type="Pfam" id="PF09809">
    <property type="entry name" value="MRP-L27"/>
    <property type="match status" value="1"/>
</dbReference>
<dbReference type="Proteomes" id="UP000189513">
    <property type="component" value="Unassembled WGS sequence"/>
</dbReference>
<evidence type="ECO:0000256" key="3">
    <source>
        <dbReference type="ARBA" id="ARBA00022946"/>
    </source>
</evidence>
<keyword evidence="9" id="KW-1185">Reference proteome</keyword>
<comment type="subcellular location">
    <subcellularLocation>
        <location evidence="1">Mitochondrion</location>
    </subcellularLocation>
</comment>
<evidence type="ECO:0000256" key="4">
    <source>
        <dbReference type="ARBA" id="ARBA00022980"/>
    </source>
</evidence>
<dbReference type="GO" id="GO:0005762">
    <property type="term" value="C:mitochondrial large ribosomal subunit"/>
    <property type="evidence" value="ECO:0007669"/>
    <property type="project" value="InterPro"/>
</dbReference>
<keyword evidence="6" id="KW-0687">Ribonucleoprotein</keyword>
<dbReference type="AlphaFoldDB" id="A0A061ARJ8"/>
<keyword evidence="3" id="KW-0809">Transit peptide</keyword>
<reference evidence="9" key="2">
    <citation type="journal article" date="2017" name="Genome Announc.">
        <title>Genome sequences of Cyberlindnera fabianii 65, Pichia kudriavzevii 129, and Saccharomyces cerevisiae 131 isolated from fermented masau fruits in Zimbabwe.</title>
        <authorList>
            <person name="van Rijswijck I.M.H."/>
            <person name="Derks M.F.L."/>
            <person name="Abee T."/>
            <person name="de Ridder D."/>
            <person name="Smid E.J."/>
        </authorList>
    </citation>
    <scope>NUCLEOTIDE SEQUENCE [LARGE SCALE GENOMIC DNA]</scope>
    <source>
        <strain evidence="9">65</strain>
    </source>
</reference>
<evidence type="ECO:0000313" key="8">
    <source>
        <dbReference type="EMBL" id="ONH67762.1"/>
    </source>
</evidence>
<dbReference type="GO" id="GO:0006412">
    <property type="term" value="P:translation"/>
    <property type="evidence" value="ECO:0007669"/>
    <property type="project" value="TreeGrafter"/>
</dbReference>
<dbReference type="OMA" id="KHTKYGE"/>
<dbReference type="PANTHER" id="PTHR21338:SF0">
    <property type="entry name" value="LARGE RIBOSOMAL SUBUNIT PROTEIN ML41"/>
    <property type="match status" value="1"/>
</dbReference>
<accession>A0A061ARJ8</accession>
<comment type="similarity">
    <text evidence="2">Belongs to the mitochondrion-specific ribosomal protein mL41 family.</text>
</comment>
<evidence type="ECO:0000256" key="6">
    <source>
        <dbReference type="ARBA" id="ARBA00023274"/>
    </source>
</evidence>
<evidence type="ECO:0000256" key="2">
    <source>
        <dbReference type="ARBA" id="ARBA00010152"/>
    </source>
</evidence>
<reference evidence="8" key="3">
    <citation type="submission" date="2017-01" db="EMBL/GenBank/DDBJ databases">
        <authorList>
            <person name="Mah S.A."/>
            <person name="Swanson W.J."/>
            <person name="Moy G.W."/>
            <person name="Vacquier V.D."/>
        </authorList>
    </citation>
    <scope>NUCLEOTIDE SEQUENCE [LARGE SCALE GENOMIC DNA]</scope>
    <source>
        <strain evidence="8">65</strain>
    </source>
</reference>
<evidence type="ECO:0000256" key="5">
    <source>
        <dbReference type="ARBA" id="ARBA00023128"/>
    </source>
</evidence>
<evidence type="ECO:0000256" key="1">
    <source>
        <dbReference type="ARBA" id="ARBA00004173"/>
    </source>
</evidence>
<keyword evidence="5" id="KW-0496">Mitochondrion</keyword>
<evidence type="ECO:0000313" key="7">
    <source>
        <dbReference type="EMBL" id="CDR40189.1"/>
    </source>
</evidence>
<dbReference type="EMBL" id="LK052889">
    <property type="protein sequence ID" value="CDR40189.1"/>
    <property type="molecule type" value="Genomic_DNA"/>
</dbReference>
<reference evidence="7" key="1">
    <citation type="journal article" date="2014" name="Genome Announc.">
        <title>Genome sequence of the yeast Cyberlindnera fabianii (Hansenula fabianii).</title>
        <authorList>
            <person name="Freel K.C."/>
            <person name="Sarilar V."/>
            <person name="Neuveglise C."/>
            <person name="Devillers H."/>
            <person name="Friedrich A."/>
            <person name="Schacherer J."/>
        </authorList>
    </citation>
    <scope>NUCLEOTIDE SEQUENCE</scope>
    <source>
        <strain evidence="7">YJS4271</strain>
    </source>
</reference>
<name>A0A061ARJ8_CYBFA</name>
<protein>
    <submittedName>
        <fullName evidence="7">CYFA0S04e05512g1_1</fullName>
    </submittedName>
</protein>
<dbReference type="OrthoDB" id="408933at2759"/>
<dbReference type="InterPro" id="IPR019189">
    <property type="entry name" value="Ribosomal_mL41"/>
</dbReference>
<dbReference type="VEuPathDB" id="FungiDB:BON22_2498"/>
<dbReference type="STRING" id="36022.A0A061ARJ8"/>